<feature type="compositionally biased region" description="Low complexity" evidence="1">
    <location>
        <begin position="162"/>
        <end position="178"/>
    </location>
</feature>
<dbReference type="AlphaFoldDB" id="A0A2U9TCQ6"/>
<dbReference type="KEGG" id="lmb:C9I47_1653"/>
<feature type="compositionally biased region" description="Low complexity" evidence="1">
    <location>
        <begin position="215"/>
        <end position="229"/>
    </location>
</feature>
<keyword evidence="4" id="KW-1185">Reference proteome</keyword>
<reference evidence="3 4" key="1">
    <citation type="submission" date="2018-05" db="EMBL/GenBank/DDBJ databases">
        <title>The complete genome of Lysobacter maris HZ9B, a marine bacterium antagonistic against terrestrial plant pathogens.</title>
        <authorList>
            <person name="Zhang X.-Q."/>
        </authorList>
    </citation>
    <scope>NUCLEOTIDE SEQUENCE [LARGE SCALE GENOMIC DNA]</scope>
    <source>
        <strain evidence="3 4">HZ9B</strain>
    </source>
</reference>
<evidence type="ECO:0000256" key="1">
    <source>
        <dbReference type="SAM" id="MobiDB-lite"/>
    </source>
</evidence>
<feature type="compositionally biased region" description="Low complexity" evidence="1">
    <location>
        <begin position="352"/>
        <end position="409"/>
    </location>
</feature>
<dbReference type="EMBL" id="CP029843">
    <property type="protein sequence ID" value="AWV07349.1"/>
    <property type="molecule type" value="Genomic_DNA"/>
</dbReference>
<proteinExistence type="predicted"/>
<feature type="region of interest" description="Disordered" evidence="1">
    <location>
        <begin position="543"/>
        <end position="581"/>
    </location>
</feature>
<evidence type="ECO:0000256" key="2">
    <source>
        <dbReference type="SAM" id="Phobius"/>
    </source>
</evidence>
<dbReference type="OrthoDB" id="6008404at2"/>
<sequence>MFSASDLVQAVQRRLRLSQRRSHPPGEFPPGWESWFAQMRERVDAVTGASADSVLAVLLARPPARPLPQPIGAMNQWQVFASVWRQHWHPPEPQERGLRWLAGILSAVIHLLLGIALLWLLFAAPRFAAAPPEGETVVQVEYIGQGTPEEVGGGPAPPAPTEPETAETPVAAPAQTPAPSDPEPTPRTSPAATVPQIDVAIESPSLQAPPPPMPSREVPVPEPTAVETPSAAEQRLTVSEPAADTSAVFLLPPPTPRVQAQPTPAPELDAVQPVVRTREIPAPAQAPSRPSLEIRAQAPDDAPAVQSNLPGVTEREVPAPVQRPRLRAPAATTVAAPQLQSRTQAVREASVPMPAATTASQPSAPTTGQSTPATSQAASSSQAATSTPSTAPAPAAAGAPSQAVAGSGPRSEPAPGGWPTRERADDWGASDRNVPGGQRGEGPGLFNSDGSVRLAEQPGSASPAQPPGTYTEEITDLDRNGTWLKRPPVGYEPTLFDRYWRPNENLLQEWVRRGIKSVEIPIPGTTKKISCAVSLLALGGGCGISDPNLNEQPAEARPPPDIPFKPELQEDNGSLRPADGG</sequence>
<dbReference type="Proteomes" id="UP000249447">
    <property type="component" value="Chromosome"/>
</dbReference>
<evidence type="ECO:0008006" key="5">
    <source>
        <dbReference type="Google" id="ProtNLM"/>
    </source>
</evidence>
<evidence type="ECO:0000313" key="3">
    <source>
        <dbReference type="EMBL" id="AWV07349.1"/>
    </source>
</evidence>
<gene>
    <name evidence="3" type="ORF">C9I47_1653</name>
</gene>
<feature type="region of interest" description="Disordered" evidence="1">
    <location>
        <begin position="247"/>
        <end position="487"/>
    </location>
</feature>
<dbReference type="RefSeq" id="WP_111266459.1">
    <property type="nucleotide sequence ID" value="NZ_CP029843.1"/>
</dbReference>
<evidence type="ECO:0000313" key="4">
    <source>
        <dbReference type="Proteomes" id="UP000249447"/>
    </source>
</evidence>
<feature type="transmembrane region" description="Helical" evidence="2">
    <location>
        <begin position="100"/>
        <end position="122"/>
    </location>
</feature>
<feature type="region of interest" description="Disordered" evidence="1">
    <location>
        <begin position="146"/>
        <end position="191"/>
    </location>
</feature>
<name>A0A2U9TCQ6_9GAMM</name>
<keyword evidence="2" id="KW-0472">Membrane</keyword>
<keyword evidence="2" id="KW-0812">Transmembrane</keyword>
<accession>A0A2U9TCQ6</accession>
<feature type="region of interest" description="Disordered" evidence="1">
    <location>
        <begin position="203"/>
        <end position="235"/>
    </location>
</feature>
<keyword evidence="2" id="KW-1133">Transmembrane helix</keyword>
<organism evidence="3 4">
    <name type="scientific">Marilutibacter maris</name>
    <dbReference type="NCBI Taxonomy" id="1605891"/>
    <lineage>
        <taxon>Bacteria</taxon>
        <taxon>Pseudomonadati</taxon>
        <taxon>Pseudomonadota</taxon>
        <taxon>Gammaproteobacteria</taxon>
        <taxon>Lysobacterales</taxon>
        <taxon>Lysobacteraceae</taxon>
        <taxon>Marilutibacter</taxon>
    </lineage>
</organism>
<protein>
    <recommendedName>
        <fullName evidence="5">Transmembrane repetitive protein</fullName>
    </recommendedName>
</protein>